<feature type="transmembrane region" description="Helical" evidence="2">
    <location>
        <begin position="164"/>
        <end position="189"/>
    </location>
</feature>
<accession>A0A9W8DVS2</accession>
<feature type="compositionally biased region" description="Polar residues" evidence="1">
    <location>
        <begin position="52"/>
        <end position="61"/>
    </location>
</feature>
<gene>
    <name evidence="4" type="ORF">H4219_001108</name>
</gene>
<keyword evidence="2" id="KW-0812">Transmembrane</keyword>
<dbReference type="InterPro" id="IPR003961">
    <property type="entry name" value="FN3_dom"/>
</dbReference>
<feature type="compositionally biased region" description="Polar residues" evidence="1">
    <location>
        <begin position="560"/>
        <end position="574"/>
    </location>
</feature>
<name>A0A9W8DVS2_9FUNG</name>
<dbReference type="Gene3D" id="2.60.40.10">
    <property type="entry name" value="Immunoglobulins"/>
    <property type="match status" value="1"/>
</dbReference>
<evidence type="ECO:0000256" key="2">
    <source>
        <dbReference type="SAM" id="Phobius"/>
    </source>
</evidence>
<feature type="compositionally biased region" description="Basic residues" evidence="1">
    <location>
        <begin position="579"/>
        <end position="589"/>
    </location>
</feature>
<feature type="compositionally biased region" description="Low complexity" evidence="1">
    <location>
        <begin position="638"/>
        <end position="656"/>
    </location>
</feature>
<feature type="compositionally biased region" description="Basic and acidic residues" evidence="1">
    <location>
        <begin position="457"/>
        <end position="490"/>
    </location>
</feature>
<feature type="region of interest" description="Disordered" evidence="1">
    <location>
        <begin position="350"/>
        <end position="371"/>
    </location>
</feature>
<keyword evidence="2" id="KW-0472">Membrane</keyword>
<feature type="domain" description="Fibronectin type-III" evidence="3">
    <location>
        <begin position="244"/>
        <end position="349"/>
    </location>
</feature>
<feature type="transmembrane region" description="Helical" evidence="2">
    <location>
        <begin position="135"/>
        <end position="158"/>
    </location>
</feature>
<feature type="compositionally biased region" description="Polar residues" evidence="1">
    <location>
        <begin position="1008"/>
        <end position="1017"/>
    </location>
</feature>
<evidence type="ECO:0000259" key="3">
    <source>
        <dbReference type="PROSITE" id="PS50853"/>
    </source>
</evidence>
<dbReference type="Proteomes" id="UP001150538">
    <property type="component" value="Unassembled WGS sequence"/>
</dbReference>
<reference evidence="4" key="1">
    <citation type="submission" date="2022-07" db="EMBL/GenBank/DDBJ databases">
        <title>Phylogenomic reconstructions and comparative analyses of Kickxellomycotina fungi.</title>
        <authorList>
            <person name="Reynolds N.K."/>
            <person name="Stajich J.E."/>
            <person name="Barry K."/>
            <person name="Grigoriev I.V."/>
            <person name="Crous P."/>
            <person name="Smith M.E."/>
        </authorList>
    </citation>
    <scope>NUCLEOTIDE SEQUENCE</scope>
    <source>
        <strain evidence="4">NBRC 100468</strain>
    </source>
</reference>
<feature type="compositionally biased region" description="Polar residues" evidence="1">
    <location>
        <begin position="1"/>
        <end position="31"/>
    </location>
</feature>
<keyword evidence="5" id="KW-1185">Reference proteome</keyword>
<protein>
    <recommendedName>
        <fullName evidence="3">Fibronectin type-III domain-containing protein</fullName>
    </recommendedName>
</protein>
<evidence type="ECO:0000313" key="4">
    <source>
        <dbReference type="EMBL" id="KAJ1920709.1"/>
    </source>
</evidence>
<feature type="region of interest" description="Disordered" evidence="1">
    <location>
        <begin position="970"/>
        <end position="1017"/>
    </location>
</feature>
<feature type="region of interest" description="Disordered" evidence="1">
    <location>
        <begin position="404"/>
        <end position="690"/>
    </location>
</feature>
<keyword evidence="2" id="KW-1133">Transmembrane helix</keyword>
<dbReference type="CDD" id="cd00063">
    <property type="entry name" value="FN3"/>
    <property type="match status" value="1"/>
</dbReference>
<dbReference type="InterPro" id="IPR036116">
    <property type="entry name" value="FN3_sf"/>
</dbReference>
<dbReference type="EMBL" id="JANBPU010000010">
    <property type="protein sequence ID" value="KAJ1920709.1"/>
    <property type="molecule type" value="Genomic_DNA"/>
</dbReference>
<dbReference type="PROSITE" id="PS50853">
    <property type="entry name" value="FN3"/>
    <property type="match status" value="1"/>
</dbReference>
<feature type="compositionally biased region" description="Basic and acidic residues" evidence="1">
    <location>
        <begin position="404"/>
        <end position="413"/>
    </location>
</feature>
<feature type="compositionally biased region" description="Polar residues" evidence="1">
    <location>
        <begin position="443"/>
        <end position="456"/>
    </location>
</feature>
<feature type="compositionally biased region" description="Low complexity" evidence="1">
    <location>
        <begin position="595"/>
        <end position="609"/>
    </location>
</feature>
<feature type="region of interest" description="Disordered" evidence="1">
    <location>
        <begin position="1"/>
        <end position="61"/>
    </location>
</feature>
<dbReference type="AlphaFoldDB" id="A0A9W8DVS2"/>
<dbReference type="InterPro" id="IPR013783">
    <property type="entry name" value="Ig-like_fold"/>
</dbReference>
<feature type="compositionally biased region" description="Basic and acidic residues" evidence="1">
    <location>
        <begin position="657"/>
        <end position="670"/>
    </location>
</feature>
<comment type="caution">
    <text evidence="4">The sequence shown here is derived from an EMBL/GenBank/DDBJ whole genome shotgun (WGS) entry which is preliminary data.</text>
</comment>
<dbReference type="OrthoDB" id="5572782at2759"/>
<feature type="compositionally biased region" description="Basic residues" evidence="1">
    <location>
        <begin position="432"/>
        <end position="441"/>
    </location>
</feature>
<feature type="compositionally biased region" description="Polar residues" evidence="1">
    <location>
        <begin position="671"/>
        <end position="690"/>
    </location>
</feature>
<evidence type="ECO:0000256" key="1">
    <source>
        <dbReference type="SAM" id="MobiDB-lite"/>
    </source>
</evidence>
<dbReference type="SMART" id="SM00060">
    <property type="entry name" value="FN3"/>
    <property type="match status" value="1"/>
</dbReference>
<evidence type="ECO:0000313" key="5">
    <source>
        <dbReference type="Proteomes" id="UP001150538"/>
    </source>
</evidence>
<dbReference type="SUPFAM" id="SSF49265">
    <property type="entry name" value="Fibronectin type III"/>
    <property type="match status" value="1"/>
</dbReference>
<proteinExistence type="predicted"/>
<organism evidence="4 5">
    <name type="scientific">Mycoemilia scoparia</name>
    <dbReference type="NCBI Taxonomy" id="417184"/>
    <lineage>
        <taxon>Eukaryota</taxon>
        <taxon>Fungi</taxon>
        <taxon>Fungi incertae sedis</taxon>
        <taxon>Zoopagomycota</taxon>
        <taxon>Kickxellomycotina</taxon>
        <taxon>Kickxellomycetes</taxon>
        <taxon>Kickxellales</taxon>
        <taxon>Kickxellaceae</taxon>
        <taxon>Mycoemilia</taxon>
    </lineage>
</organism>
<sequence>MPHNRYYNSRVSQRPHGRQNSIQSQINTPKSGPTLPESGHGAGVGGSTATVTQPSGDSATSDQFDIERSIEKALERLLFSIIAFFDRHRALSVLAAWSLMLLMDNISILPVEWFFFMFYSLLVFVHAFGVSLNAFAFLSASVVAVNLIVFYCISYQITSFLSSVVVYALLVYSLHGLDSLGWSMAVCMILGRNGNSWCSSLPTALKRPIAAHCSSFGIFWALYHNISYFSRSVDRLCTLLGIGPPSPPQVSVKDITESSIHITWSFEKVSTGGKLQLPPIKKLASPEVRLQKYEIELNGSIITECDTSRDSIVISGINPGSTYRVRVLSFSPSHGKIPSPPILVRTMAQSIQSKNSNQQPPSKTYAQVSKSNNDDVESLMLQTEDSACSAVKVESLLDNLQSRTRENHSKIKQELQSLKKTSSGDEDVKAPSPKKSKKPKKQGSISRRNSTQTNGEPQKETREDSKPNKPDTKEDKSKISEKPNLKEQKHLFPSSNADAVAPEKSSGNLKPPTINHKQNTIKSDVDAVTTKIPKAFDTFKPQNSSKNENSRKKQSKKKNLAQSNPGEQSNNATETFVPKSKKRQKRSSFTKRDGAFSPKKQSQAQSAPAKKSDASSDDGFSKKNVVTKSFGKNEARNSWGPSSKPLKPSSVSPGVKLENKLNSDASKSETDLSSLNRTKSATDVSSLPFSNLHNGSESDLSYSALQRTLTSSPSPSAGYPATAASLLPRNLVPENLVPLHKRRPFLDVIPGSPSTAESSAFSILKDTDLAYPTPERLSFSWNAASSAASTSSISTNNIDLTKLIERRSVSPSTYMNSEVADSRPQKEMSRFHYHFARSKDSSSQTPSSPLWKSSQVYNSQLSSYHSPLSPGFISGSAAYSKLPSARPTPTVTSSTVFDFGNRTSDYQESKYPNCLTPMSNPLPTYSDQKLTNFNVATNSGNKNKINYWDVERTQGLFGYDNKSSNISLQQNRHSMGSGMDHRNGLRTPPGLNPSAPAFDISLNRSKRSSTGFSALSQ</sequence>